<comment type="caution">
    <text evidence="1">The sequence shown here is derived from an EMBL/GenBank/DDBJ whole genome shotgun (WGS) entry which is preliminary data.</text>
</comment>
<organism evidence="1 2">
    <name type="scientific">Undibacterium squillarum</name>
    <dbReference type="NCBI Taxonomy" id="1131567"/>
    <lineage>
        <taxon>Bacteria</taxon>
        <taxon>Pseudomonadati</taxon>
        <taxon>Pseudomonadota</taxon>
        <taxon>Betaproteobacteria</taxon>
        <taxon>Burkholderiales</taxon>
        <taxon>Oxalobacteraceae</taxon>
        <taxon>Undibacterium</taxon>
    </lineage>
</organism>
<dbReference type="RefSeq" id="WP_189356240.1">
    <property type="nucleotide sequence ID" value="NZ_BMYU01000002.1"/>
</dbReference>
<proteinExistence type="predicted"/>
<protein>
    <submittedName>
        <fullName evidence="1">Uncharacterized protein</fullName>
    </submittedName>
</protein>
<accession>A0ABQ2XVV3</accession>
<evidence type="ECO:0000313" key="2">
    <source>
        <dbReference type="Proteomes" id="UP000653343"/>
    </source>
</evidence>
<keyword evidence="2" id="KW-1185">Reference proteome</keyword>
<reference evidence="2" key="1">
    <citation type="journal article" date="2019" name="Int. J. Syst. Evol. Microbiol.">
        <title>The Global Catalogue of Microorganisms (GCM) 10K type strain sequencing project: providing services to taxonomists for standard genome sequencing and annotation.</title>
        <authorList>
            <consortium name="The Broad Institute Genomics Platform"/>
            <consortium name="The Broad Institute Genome Sequencing Center for Infectious Disease"/>
            <person name="Wu L."/>
            <person name="Ma J."/>
        </authorList>
    </citation>
    <scope>NUCLEOTIDE SEQUENCE [LARGE SCALE GENOMIC DNA]</scope>
    <source>
        <strain evidence="2">KCTC 23917</strain>
    </source>
</reference>
<evidence type="ECO:0000313" key="1">
    <source>
        <dbReference type="EMBL" id="GGX36615.1"/>
    </source>
</evidence>
<dbReference type="EMBL" id="BMYU01000002">
    <property type="protein sequence ID" value="GGX36615.1"/>
    <property type="molecule type" value="Genomic_DNA"/>
</dbReference>
<gene>
    <name evidence="1" type="ORF">GCM10010946_13080</name>
</gene>
<name>A0ABQ2XVV3_9BURK</name>
<dbReference type="Proteomes" id="UP000653343">
    <property type="component" value="Unassembled WGS sequence"/>
</dbReference>
<sequence>MQAVIASSGWNAIAKDGETFSLQLDIGLPYQVQGVEFEEWACPVSLTPLFGRLADIHGCDAVHALALAMGLARNLIQQFLQDGGRLLADDGSLLAIEHILPCESAFKNAGG</sequence>